<feature type="region of interest" description="Disordered" evidence="1">
    <location>
        <begin position="357"/>
        <end position="376"/>
    </location>
</feature>
<dbReference type="Pfam" id="PF21724">
    <property type="entry name" value="DUF6861"/>
    <property type="match status" value="1"/>
</dbReference>
<keyword evidence="2" id="KW-1133">Transmembrane helix</keyword>
<protein>
    <submittedName>
        <fullName evidence="4">DUF6861 domain-containing protein</fullName>
    </submittedName>
</protein>
<proteinExistence type="predicted"/>
<organism evidence="4 5">
    <name type="scientific">Acidicapsa dinghuensis</name>
    <dbReference type="NCBI Taxonomy" id="2218256"/>
    <lineage>
        <taxon>Bacteria</taxon>
        <taxon>Pseudomonadati</taxon>
        <taxon>Acidobacteriota</taxon>
        <taxon>Terriglobia</taxon>
        <taxon>Terriglobales</taxon>
        <taxon>Acidobacteriaceae</taxon>
        <taxon>Acidicapsa</taxon>
    </lineage>
</organism>
<sequence>MGAARPAGPTCGSNNPADINDGTLCRAQSPAPASTGWDWFSSSISSTISSTASSISNAYDSAYSTATADYAATKTKLQSMYSSAGQYLRSDYDGARCLYQAATRAIDLAPAAVYEETGYELKAVLKGLLPGLVQMIVILGVTTFLGAAIGGIVGFFFGGVGAAPGAAVGGDLGFDIGMAVLTWLGLAFLVESIASGFVELLHTLKSGVETAWAARKLTGKAEENQVERAAHLFASCVAILVRLILQGIVAYLLKKAAVGATRSAVATARMTQAQGASAVAEANLAELLGKLRASKLGDGFADWVEKNWRNLTENPKLKPKVAETAGGAGGKLAELQEEGAARRDQSYDDIADYKQKYQEKEQEAREAGENRRAGGFKSKVTEAIGEDESTQYMQNNYPDYVMDQGFSPGTGFDQVYTQYDAAGNPTGMMIVEAKGPGASLSTNAAKGPQMSQEWVQNTVTEMTNSSDPATQALGQRLQNALDTGDPPVTGKVIQAQPGGGAQEIPLPPGPVYNGGQYN</sequence>
<dbReference type="CDD" id="cd20735">
    <property type="entry name" value="PoNe_RHS-like"/>
    <property type="match status" value="1"/>
</dbReference>
<dbReference type="InterPro" id="IPR049195">
    <property type="entry name" value="Tre1-like_N"/>
</dbReference>
<feature type="transmembrane region" description="Helical" evidence="2">
    <location>
        <begin position="132"/>
        <end position="156"/>
    </location>
</feature>
<evidence type="ECO:0000256" key="1">
    <source>
        <dbReference type="SAM" id="MobiDB-lite"/>
    </source>
</evidence>
<keyword evidence="5" id="KW-1185">Reference proteome</keyword>
<feature type="transmembrane region" description="Helical" evidence="2">
    <location>
        <begin position="232"/>
        <end position="253"/>
    </location>
</feature>
<dbReference type="EMBL" id="JBHSPH010000004">
    <property type="protein sequence ID" value="MFC5863352.1"/>
    <property type="molecule type" value="Genomic_DNA"/>
</dbReference>
<keyword evidence="2" id="KW-0812">Transmembrane</keyword>
<feature type="region of interest" description="Disordered" evidence="1">
    <location>
        <begin position="480"/>
        <end position="518"/>
    </location>
</feature>
<feature type="transmembrane region" description="Helical" evidence="2">
    <location>
        <begin position="176"/>
        <end position="198"/>
    </location>
</feature>
<feature type="region of interest" description="Disordered" evidence="1">
    <location>
        <begin position="323"/>
        <end position="347"/>
    </location>
</feature>
<gene>
    <name evidence="4" type="ORF">ACFPT7_13695</name>
</gene>
<evidence type="ECO:0000313" key="4">
    <source>
        <dbReference type="EMBL" id="MFC5863352.1"/>
    </source>
</evidence>
<comment type="caution">
    <text evidence="4">The sequence shown here is derived from an EMBL/GenBank/DDBJ whole genome shotgun (WGS) entry which is preliminary data.</text>
</comment>
<keyword evidence="2" id="KW-0472">Membrane</keyword>
<evidence type="ECO:0000259" key="3">
    <source>
        <dbReference type="Pfam" id="PF21724"/>
    </source>
</evidence>
<accession>A0ABW1EJA5</accession>
<evidence type="ECO:0000313" key="5">
    <source>
        <dbReference type="Proteomes" id="UP001596091"/>
    </source>
</evidence>
<feature type="domain" description="NAD(+)--protein-arginine ADP-ribosyltransferase Tre1-like N-terminal" evidence="3">
    <location>
        <begin position="104"/>
        <end position="307"/>
    </location>
</feature>
<dbReference type="Proteomes" id="UP001596091">
    <property type="component" value="Unassembled WGS sequence"/>
</dbReference>
<reference evidence="5" key="1">
    <citation type="journal article" date="2019" name="Int. J. Syst. Evol. Microbiol.">
        <title>The Global Catalogue of Microorganisms (GCM) 10K type strain sequencing project: providing services to taxonomists for standard genome sequencing and annotation.</title>
        <authorList>
            <consortium name="The Broad Institute Genomics Platform"/>
            <consortium name="The Broad Institute Genome Sequencing Center for Infectious Disease"/>
            <person name="Wu L."/>
            <person name="Ma J."/>
        </authorList>
    </citation>
    <scope>NUCLEOTIDE SEQUENCE [LARGE SCALE GENOMIC DNA]</scope>
    <source>
        <strain evidence="5">JCM 4087</strain>
    </source>
</reference>
<name>A0ABW1EJA5_9BACT</name>
<evidence type="ECO:0000256" key="2">
    <source>
        <dbReference type="SAM" id="Phobius"/>
    </source>
</evidence>
<dbReference type="RefSeq" id="WP_263341363.1">
    <property type="nucleotide sequence ID" value="NZ_JAGSYH010000007.1"/>
</dbReference>
<feature type="compositionally biased region" description="Basic and acidic residues" evidence="1">
    <location>
        <begin position="357"/>
        <end position="372"/>
    </location>
</feature>